<feature type="compositionally biased region" description="Polar residues" evidence="8">
    <location>
        <begin position="473"/>
        <end position="489"/>
    </location>
</feature>
<dbReference type="GO" id="GO:0006633">
    <property type="term" value="P:fatty acid biosynthetic process"/>
    <property type="evidence" value="ECO:0007669"/>
    <property type="project" value="InterPro"/>
</dbReference>
<keyword evidence="4" id="KW-0521">NADP</keyword>
<dbReference type="SMART" id="SM00822">
    <property type="entry name" value="PKS_KR"/>
    <property type="match status" value="1"/>
</dbReference>
<sequence length="2259" mass="248137">MSTAWTEPGIQAPPHYGKDPPLSECPEPIAIVGMGCRLPGGASDPSKLWDLLISKRNAYSDFPSDRINIDGFYHPNKDRPGSLYTKGGYFIDEDPRQFDHGFFGITPLETINLDPTQRKLLETAYEAFENGGETLESLSGSRTGVYVGNILFEHYMMQLRDADFTLPYLTTGGSPTILSNRVNYVFNLKGPSMTLDTACSSSMYALHLAVNALRNKDCDAALVAGTQLILGPEIQISCARLGALSPTSQCHTFDAAADGYARAEGFGSVYIKRLSDAIKNSDPIRAVIRGTAVNTNGRTAGIAHPSPEGQEAVIRSAYKNAGGLDPDLTGLFECHGTGTQVGDPLEVSAIGRVFGSGRKEENPLLIGSIKPNLGHAEAASGIAGLMKAVLAVENGIIPPTIGLINPNPNIDFKGARVEVVTEATKWPADKPIRRASVNSFGFGGANAHCIIEHVSSVVHGYKSSVRRRSTNLTGTATPIATSNGENGNRSYHRDKTTVPNGLDKVNEESPMRPDGKLIHQQSCSTRKKVLLPFSAFDDKSLEDNLAAVSSILQNYNLSDLVYTLSARRSRFAQRAFAVIGLEDSHIHKDEVVTGSSDLRDQQVGFVFTGQGAQWPGMGLGLYKEYEAFRSSIRYQNNVLHKLRDGPGWTIEEVLMEPYASSSVHKTQFSQALCTSIQIALVDLLRSWRVSPVVSVGHSSGEIAAAYASGHLTAAEAIALAYYRGKAVEMSQKVGRMLAVGLGPDEVQPYLHDMEGRVVIACYNSPSSTTLSGDADAIDLASERLEVDKVFNRVLKTSNNAYHSHHMAELGQVYEDLATKGLSDIASDINLERESLNRHRTLWVSSVTPSKDMTTQVCGPSYWRKNLESPVQFMQAIENISEIASLHGSILVELGPHPALNGPLKQIRAKIGDKLGPSLSSISRASDNLEDMLRLAGNLFLRNAPIDLARVNAVDIFEGQQWALARGSCCVDLPTYCFNYGPNIYYENRLNKEWRFRKHLRHDILGARIQGCSKFRPAWRNILKAKDLSWLRDLQIHGQTVLSSGSYLAMAIEAVTQICDEDKDQTETAGFSLKDIEIKGLLQIPDNDFGIETVFDLRTRQPAKDRGERKWFEFNVSSVPADGGEWVDICSGSIEIEPERRPFGESITSIKSLRHIDIERWYERLTELGAARGPSFQSLSGLRARDGNDSASAIVNMRPTEDESQESRYVIHPATLDSVFMLGIIAGHSGQTEKIRAPFTPSIIKECTIWKASKISPHSLNGKVFAKGTMDNLRLTATAQLSSEFGMPLVEVKGIELNRHDALEGMLEPAYNPFLKLVWKPDVTAMTNEAMRAKYPAPSKANEVGDKFDKLEELAIYSVVGIYKQQKHEYQDKRCDELQRFLDWIQRTVEYAEDGKIPYGFEALAASAAKRRERINYLNSALENMIEAKLISAIFHNLPAILAGTTSGLQVALENNLLAELYTSGYSITRAYPQLISVIDSLAHKNPRMHIIEVGGGTGGATREVLKALGAPTFKKYHSYTFTDVSNGFLSAVENEFSDHKGMIYKTLDLELDLKDQGYESTFDLVIASQVLHTTRSILKSVHHARKLLKPGGKLVMLELTRVWLGAGIVLGTLPGYWNGHNDGRLDSPFINSNGWQQLLTASGFSGIDISLDDHEQPYTLTSVIVATATETKSAITMQPSRSPVIYLIYKDFIHPLGREIEKALMGGAQPIYIRLSEAPTMISPHSRIISLVDISSNAFFKISQQEFKGMRDFISQALSILWVYAGNPIEGFRPESGVSVGLLRSLVTELPHVKIASLGLEKSFCSSLGSVAMIVIEREYHLQNVNPGEPYDHEYVLDNGTVKIGRLEPEECLNAWYTEIANEQAITKYPTLESLGAVFAIPVTLDPKAAYIIAGGLGGLGTSISTWMAERGARHLVFVSKTGGTKPEAMDAIQELHMMGVKTDIVTCSVSDKEALVTAVEEIMQRSTVKGVVHGTVGEDNAAFESATQDQLQHMFNHKVQGAINLHEVTLQCPLDFFVMTSSIVATVGAARSGLYVAANAFQDSFARHRRSKGLPGQTISFGPVLEVGSVADPALVQTALQRIGLSSTTEYEFLRLFELALASPKIPQDCDPFAGAHLITGMEPQQLHKLHQKRIGSQVVWHFDARFARVLTAVEDVTRNKVLKTQEMSVLDSLKDSGPEEREEIVIRSMCTKLESLCYLASGSIDPRKAAMTYGIDSMIAAEFRSWLFKIFEVNISFLELLSPRTKILGLAKMVLEH</sequence>
<dbReference type="InterPro" id="IPR049900">
    <property type="entry name" value="PKS_mFAS_DH"/>
</dbReference>
<keyword evidence="2" id="KW-0597">Phosphoprotein</keyword>
<dbReference type="Pfam" id="PF21089">
    <property type="entry name" value="PKS_DH_N"/>
    <property type="match status" value="1"/>
</dbReference>
<dbReference type="PROSITE" id="PS52004">
    <property type="entry name" value="KS3_2"/>
    <property type="match status" value="1"/>
</dbReference>
<dbReference type="Pfam" id="PF14765">
    <property type="entry name" value="PS-DH"/>
    <property type="match status" value="1"/>
</dbReference>
<dbReference type="Pfam" id="PF08659">
    <property type="entry name" value="KR"/>
    <property type="match status" value="1"/>
</dbReference>
<keyword evidence="13" id="KW-1185">Reference proteome</keyword>
<evidence type="ECO:0000259" key="11">
    <source>
        <dbReference type="PROSITE" id="PS52019"/>
    </source>
</evidence>
<keyword evidence="1" id="KW-0596">Phosphopantetheine</keyword>
<dbReference type="SUPFAM" id="SSF55048">
    <property type="entry name" value="Probable ACP-binding domain of malonyl-CoA ACP transacylase"/>
    <property type="match status" value="1"/>
</dbReference>
<dbReference type="InterPro" id="IPR049552">
    <property type="entry name" value="PKS_DH_N"/>
</dbReference>
<protein>
    <submittedName>
        <fullName evidence="12">Type I Iterative Polyketide synthase (PKS)</fullName>
    </submittedName>
</protein>
<dbReference type="Gene3D" id="3.40.366.10">
    <property type="entry name" value="Malonyl-Coenzyme A Acyl Carrier Protein, domain 2"/>
    <property type="match status" value="1"/>
</dbReference>
<evidence type="ECO:0000256" key="2">
    <source>
        <dbReference type="ARBA" id="ARBA00022553"/>
    </source>
</evidence>
<dbReference type="GO" id="GO:0004312">
    <property type="term" value="F:fatty acid synthase activity"/>
    <property type="evidence" value="ECO:0007669"/>
    <property type="project" value="TreeGrafter"/>
</dbReference>
<dbReference type="PANTHER" id="PTHR43775:SF50">
    <property type="entry name" value="HIGHLY REDUCING POLYKETIDE SYNTHASE SRDA"/>
    <property type="match status" value="1"/>
</dbReference>
<evidence type="ECO:0000256" key="4">
    <source>
        <dbReference type="ARBA" id="ARBA00022857"/>
    </source>
</evidence>
<dbReference type="InterPro" id="IPR050091">
    <property type="entry name" value="PKS_NRPS_Biosynth_Enz"/>
</dbReference>
<evidence type="ECO:0000256" key="1">
    <source>
        <dbReference type="ARBA" id="ARBA00022450"/>
    </source>
</evidence>
<keyword evidence="6" id="KW-0511">Multifunctional enzyme</keyword>
<evidence type="ECO:0000256" key="5">
    <source>
        <dbReference type="ARBA" id="ARBA00023002"/>
    </source>
</evidence>
<organism evidence="12 13">
    <name type="scientific">Pseudogymnoascus verrucosus</name>
    <dbReference type="NCBI Taxonomy" id="342668"/>
    <lineage>
        <taxon>Eukaryota</taxon>
        <taxon>Fungi</taxon>
        <taxon>Dikarya</taxon>
        <taxon>Ascomycota</taxon>
        <taxon>Pezizomycotina</taxon>
        <taxon>Leotiomycetes</taxon>
        <taxon>Thelebolales</taxon>
        <taxon>Thelebolaceae</taxon>
        <taxon>Pseudogymnoascus</taxon>
    </lineage>
</organism>
<dbReference type="InterPro" id="IPR013968">
    <property type="entry name" value="PKS_KR"/>
</dbReference>
<dbReference type="InterPro" id="IPR014043">
    <property type="entry name" value="Acyl_transferase_dom"/>
</dbReference>
<dbReference type="EMBL" id="KV460242">
    <property type="protein sequence ID" value="OBT94585.1"/>
    <property type="molecule type" value="Genomic_DNA"/>
</dbReference>
<feature type="region of interest" description="Disordered" evidence="8">
    <location>
        <begin position="473"/>
        <end position="515"/>
    </location>
</feature>
<dbReference type="SUPFAM" id="SSF51735">
    <property type="entry name" value="NAD(P)-binding Rossmann-fold domains"/>
    <property type="match status" value="1"/>
</dbReference>
<dbReference type="Pfam" id="PF02801">
    <property type="entry name" value="Ketoacyl-synt_C"/>
    <property type="match status" value="1"/>
</dbReference>
<feature type="domain" description="Carrier" evidence="9">
    <location>
        <begin position="2178"/>
        <end position="2259"/>
    </location>
</feature>
<dbReference type="CDD" id="cd02440">
    <property type="entry name" value="AdoMet_MTases"/>
    <property type="match status" value="1"/>
</dbReference>
<dbReference type="InterPro" id="IPR016035">
    <property type="entry name" value="Acyl_Trfase/lysoPLipase"/>
</dbReference>
<dbReference type="InterPro" id="IPR020807">
    <property type="entry name" value="PKS_DH"/>
</dbReference>
<keyword evidence="3" id="KW-0808">Transferase</keyword>
<evidence type="ECO:0000259" key="10">
    <source>
        <dbReference type="PROSITE" id="PS52004"/>
    </source>
</evidence>
<dbReference type="PROSITE" id="PS52019">
    <property type="entry name" value="PKS_MFAS_DH"/>
    <property type="match status" value="1"/>
</dbReference>
<feature type="domain" description="Ketosynthase family 3 (KS3)" evidence="10">
    <location>
        <begin position="26"/>
        <end position="453"/>
    </location>
</feature>
<dbReference type="InterPro" id="IPR036291">
    <property type="entry name" value="NAD(P)-bd_dom_sf"/>
</dbReference>
<dbReference type="Pfam" id="PF16197">
    <property type="entry name" value="KAsynt_C_assoc"/>
    <property type="match status" value="1"/>
</dbReference>
<feature type="region of interest" description="C-terminal hotdog fold" evidence="7">
    <location>
        <begin position="1151"/>
        <end position="1305"/>
    </location>
</feature>
<name>A0A1B8GFH6_9PEZI</name>
<dbReference type="Pfam" id="PF00698">
    <property type="entry name" value="Acyl_transf_1"/>
    <property type="match status" value="1"/>
</dbReference>
<dbReference type="InterPro" id="IPR020841">
    <property type="entry name" value="PKS_Beta-ketoAc_synthase_dom"/>
</dbReference>
<evidence type="ECO:0000313" key="13">
    <source>
        <dbReference type="Proteomes" id="UP000091956"/>
    </source>
</evidence>
<dbReference type="InterPro" id="IPR057326">
    <property type="entry name" value="KR_dom"/>
</dbReference>
<dbReference type="InterPro" id="IPR016039">
    <property type="entry name" value="Thiolase-like"/>
</dbReference>
<dbReference type="SUPFAM" id="SSF52151">
    <property type="entry name" value="FabD/lysophospholipase-like"/>
    <property type="match status" value="1"/>
</dbReference>
<evidence type="ECO:0000256" key="6">
    <source>
        <dbReference type="ARBA" id="ARBA00023268"/>
    </source>
</evidence>
<evidence type="ECO:0000259" key="9">
    <source>
        <dbReference type="PROSITE" id="PS50075"/>
    </source>
</evidence>
<gene>
    <name evidence="12" type="ORF">VE01_07932</name>
</gene>
<dbReference type="InterPro" id="IPR001227">
    <property type="entry name" value="Ac_transferase_dom_sf"/>
</dbReference>
<dbReference type="SMART" id="SM00827">
    <property type="entry name" value="PKS_AT"/>
    <property type="match status" value="1"/>
</dbReference>
<dbReference type="Pfam" id="PF00109">
    <property type="entry name" value="ketoacyl-synt"/>
    <property type="match status" value="1"/>
</dbReference>
<dbReference type="Pfam" id="PF08242">
    <property type="entry name" value="Methyltransf_12"/>
    <property type="match status" value="1"/>
</dbReference>
<dbReference type="OrthoDB" id="329835at2759"/>
<dbReference type="InterPro" id="IPR042104">
    <property type="entry name" value="PKS_dehydratase_sf"/>
</dbReference>
<proteinExistence type="predicted"/>
<dbReference type="InterPro" id="IPR009081">
    <property type="entry name" value="PP-bd_ACP"/>
</dbReference>
<dbReference type="Gene3D" id="3.40.47.10">
    <property type="match status" value="1"/>
</dbReference>
<dbReference type="InterPro" id="IPR014031">
    <property type="entry name" value="Ketoacyl_synth_C"/>
</dbReference>
<dbReference type="SUPFAM" id="SSF47336">
    <property type="entry name" value="ACP-like"/>
    <property type="match status" value="1"/>
</dbReference>
<dbReference type="SUPFAM" id="SSF53335">
    <property type="entry name" value="S-adenosyl-L-methionine-dependent methyltransferases"/>
    <property type="match status" value="1"/>
</dbReference>
<reference evidence="13" key="2">
    <citation type="journal article" date="2018" name="Nat. Commun.">
        <title>Extreme sensitivity to ultraviolet light in the fungal pathogen causing white-nose syndrome of bats.</title>
        <authorList>
            <person name="Palmer J.M."/>
            <person name="Drees K.P."/>
            <person name="Foster J.T."/>
            <person name="Lindner D.L."/>
        </authorList>
    </citation>
    <scope>NUCLEOTIDE SEQUENCE [LARGE SCALE GENOMIC DNA]</scope>
    <source>
        <strain evidence="13">UAMH 10579</strain>
    </source>
</reference>
<dbReference type="InterPro" id="IPR036736">
    <property type="entry name" value="ACP-like_sf"/>
</dbReference>
<dbReference type="PANTHER" id="PTHR43775">
    <property type="entry name" value="FATTY ACID SYNTHASE"/>
    <property type="match status" value="1"/>
</dbReference>
<dbReference type="InterPro" id="IPR049551">
    <property type="entry name" value="PKS_DH_C"/>
</dbReference>
<feature type="region of interest" description="Disordered" evidence="8">
    <location>
        <begin position="1"/>
        <end position="21"/>
    </location>
</feature>
<dbReference type="InterPro" id="IPR016036">
    <property type="entry name" value="Malonyl_transacylase_ACP-bd"/>
</dbReference>
<dbReference type="InterPro" id="IPR014030">
    <property type="entry name" value="Ketoacyl_synth_N"/>
</dbReference>
<reference evidence="12 13" key="1">
    <citation type="submission" date="2016-03" db="EMBL/GenBank/DDBJ databases">
        <title>Comparative genomics of Pseudogymnoascus destructans, the fungus causing white-nose syndrome of bats.</title>
        <authorList>
            <person name="Palmer J.M."/>
            <person name="Drees K.P."/>
            <person name="Foster J.T."/>
            <person name="Lindner D.L."/>
        </authorList>
    </citation>
    <scope>NUCLEOTIDE SEQUENCE [LARGE SCALE GENOMIC DNA]</scope>
    <source>
        <strain evidence="12 13">UAMH 10579</strain>
    </source>
</reference>
<comment type="caution">
    <text evidence="7">Lacks conserved residue(s) required for the propagation of feature annotation.</text>
</comment>
<keyword evidence="5" id="KW-0560">Oxidoreductase</keyword>
<dbReference type="SUPFAM" id="SSF53901">
    <property type="entry name" value="Thiolase-like"/>
    <property type="match status" value="1"/>
</dbReference>
<evidence type="ECO:0000313" key="12">
    <source>
        <dbReference type="EMBL" id="OBT94585.1"/>
    </source>
</evidence>
<dbReference type="GeneID" id="28841318"/>
<dbReference type="PROSITE" id="PS00606">
    <property type="entry name" value="KS3_1"/>
    <property type="match status" value="1"/>
</dbReference>
<evidence type="ECO:0000256" key="3">
    <source>
        <dbReference type="ARBA" id="ARBA00022679"/>
    </source>
</evidence>
<feature type="region of interest" description="N-terminal hotdog fold" evidence="7">
    <location>
        <begin position="1001"/>
        <end position="1140"/>
    </location>
</feature>
<dbReference type="STRING" id="342668.A0A1B8GFH6"/>
<evidence type="ECO:0000256" key="8">
    <source>
        <dbReference type="SAM" id="MobiDB-lite"/>
    </source>
</evidence>
<accession>A0A1B8GFH6</accession>
<dbReference type="Proteomes" id="UP000091956">
    <property type="component" value="Unassembled WGS sequence"/>
</dbReference>
<dbReference type="InterPro" id="IPR029063">
    <property type="entry name" value="SAM-dependent_MTases_sf"/>
</dbReference>
<dbReference type="InterPro" id="IPR018201">
    <property type="entry name" value="Ketoacyl_synth_AS"/>
</dbReference>
<evidence type="ECO:0000256" key="7">
    <source>
        <dbReference type="PROSITE-ProRule" id="PRU01363"/>
    </source>
</evidence>
<dbReference type="Gene3D" id="3.40.50.720">
    <property type="entry name" value="NAD(P)-binding Rossmann-like Domain"/>
    <property type="match status" value="1"/>
</dbReference>
<dbReference type="PROSITE" id="PS50075">
    <property type="entry name" value="CARRIER"/>
    <property type="match status" value="1"/>
</dbReference>
<dbReference type="RefSeq" id="XP_018128318.1">
    <property type="nucleotide sequence ID" value="XM_018277362.2"/>
</dbReference>
<dbReference type="InterPro" id="IPR032821">
    <property type="entry name" value="PKS_assoc"/>
</dbReference>
<feature type="domain" description="PKS/mFAS DH" evidence="11">
    <location>
        <begin position="1001"/>
        <end position="1305"/>
    </location>
</feature>
<dbReference type="GO" id="GO:0004315">
    <property type="term" value="F:3-oxoacyl-[acyl-carrier-protein] synthase activity"/>
    <property type="evidence" value="ECO:0007669"/>
    <property type="project" value="InterPro"/>
</dbReference>
<dbReference type="SMART" id="SM00826">
    <property type="entry name" value="PKS_DH"/>
    <property type="match status" value="1"/>
</dbReference>
<dbReference type="GO" id="GO:0044550">
    <property type="term" value="P:secondary metabolite biosynthetic process"/>
    <property type="evidence" value="ECO:0007669"/>
    <property type="project" value="TreeGrafter"/>
</dbReference>
<dbReference type="Gene3D" id="3.10.129.110">
    <property type="entry name" value="Polyketide synthase dehydratase"/>
    <property type="match status" value="1"/>
</dbReference>
<dbReference type="Gene3D" id="3.40.50.150">
    <property type="entry name" value="Vaccinia Virus protein VP39"/>
    <property type="match status" value="1"/>
</dbReference>
<dbReference type="CDD" id="cd00833">
    <property type="entry name" value="PKS"/>
    <property type="match status" value="1"/>
</dbReference>
<dbReference type="SMART" id="SM00825">
    <property type="entry name" value="PKS_KS"/>
    <property type="match status" value="1"/>
</dbReference>
<feature type="compositionally biased region" description="Basic and acidic residues" evidence="8">
    <location>
        <begin position="504"/>
        <end position="515"/>
    </location>
</feature>
<dbReference type="InterPro" id="IPR013217">
    <property type="entry name" value="Methyltransf_12"/>
</dbReference>